<dbReference type="Proteomes" id="UP000187209">
    <property type="component" value="Unassembled WGS sequence"/>
</dbReference>
<keyword evidence="2" id="KW-1185">Reference proteome</keyword>
<reference evidence="1 2" key="1">
    <citation type="submission" date="2016-11" db="EMBL/GenBank/DDBJ databases">
        <title>The macronuclear genome of Stentor coeruleus: a giant cell with tiny introns.</title>
        <authorList>
            <person name="Slabodnick M."/>
            <person name="Ruby J.G."/>
            <person name="Reiff S.B."/>
            <person name="Swart E.C."/>
            <person name="Gosai S."/>
            <person name="Prabakaran S."/>
            <person name="Witkowska E."/>
            <person name="Larue G.E."/>
            <person name="Fisher S."/>
            <person name="Freeman R.M."/>
            <person name="Gunawardena J."/>
            <person name="Chu W."/>
            <person name="Stover N.A."/>
            <person name="Gregory B.D."/>
            <person name="Nowacki M."/>
            <person name="Derisi J."/>
            <person name="Roy S.W."/>
            <person name="Marshall W.F."/>
            <person name="Sood P."/>
        </authorList>
    </citation>
    <scope>NUCLEOTIDE SEQUENCE [LARGE SCALE GENOMIC DNA]</scope>
    <source>
        <strain evidence="1">WM001</strain>
    </source>
</reference>
<comment type="caution">
    <text evidence="1">The sequence shown here is derived from an EMBL/GenBank/DDBJ whole genome shotgun (WGS) entry which is preliminary data.</text>
</comment>
<dbReference type="AlphaFoldDB" id="A0A1R2BI16"/>
<evidence type="ECO:0000313" key="2">
    <source>
        <dbReference type="Proteomes" id="UP000187209"/>
    </source>
</evidence>
<proteinExistence type="predicted"/>
<organism evidence="1 2">
    <name type="scientific">Stentor coeruleus</name>
    <dbReference type="NCBI Taxonomy" id="5963"/>
    <lineage>
        <taxon>Eukaryota</taxon>
        <taxon>Sar</taxon>
        <taxon>Alveolata</taxon>
        <taxon>Ciliophora</taxon>
        <taxon>Postciliodesmatophora</taxon>
        <taxon>Heterotrichea</taxon>
        <taxon>Heterotrichida</taxon>
        <taxon>Stentoridae</taxon>
        <taxon>Stentor</taxon>
    </lineage>
</organism>
<accession>A0A1R2BI16</accession>
<sequence length="114" mass="13116">MNSPIKIQRRSFTYSLPSLMVKSKSLQKSGLQILQNSLSPQASIHHRFSIQVSEPAKQKQVNSRFLPYLYAQNPENTSTNSLPFDRKSGEIDLMHNMQINQVRSYTENCINVNF</sequence>
<gene>
    <name evidence="1" type="ORF">SteCoe_24282</name>
</gene>
<dbReference type="EMBL" id="MPUH01000635">
    <property type="protein sequence ID" value="OMJ76381.1"/>
    <property type="molecule type" value="Genomic_DNA"/>
</dbReference>
<protein>
    <submittedName>
        <fullName evidence="1">Uncharacterized protein</fullName>
    </submittedName>
</protein>
<name>A0A1R2BI16_9CILI</name>
<evidence type="ECO:0000313" key="1">
    <source>
        <dbReference type="EMBL" id="OMJ76381.1"/>
    </source>
</evidence>